<proteinExistence type="predicted"/>
<feature type="region of interest" description="Disordered" evidence="1">
    <location>
        <begin position="540"/>
        <end position="564"/>
    </location>
</feature>
<feature type="compositionally biased region" description="Acidic residues" evidence="1">
    <location>
        <begin position="540"/>
        <end position="551"/>
    </location>
</feature>
<protein>
    <submittedName>
        <fullName evidence="2">Uncharacterized protein</fullName>
    </submittedName>
</protein>
<evidence type="ECO:0000313" key="2">
    <source>
        <dbReference type="EMBL" id="KAL0575795.1"/>
    </source>
</evidence>
<keyword evidence="3" id="KW-1185">Reference proteome</keyword>
<sequence length="689" mass="77383">MSPESSSQEFLPSSSALVVSEYFKDSRHLSIGDNGNFSTIHGDQHNAYYLNTITEARMVKKKMFIVATEEEEAEFEEFPQIKRGEFLAERNIYRRHEWIYDRARQKCVGCERTLIAGDVRRIGGVASKCMVMEYSGQGAGEVSMGRLNAVSSLTEKPSCGRRIFENLVELGGLGGMLVLDKVLKRSQTSRERATSGNQSVEYPDARTYWWYVLDISAWRLADDMADLVPVAHLKDRVGEMGQNYLGALEIQMGCCMDCSLWMDTSRGVFCRGPEGPYWGGAGGFGFEDFPLDTELVKEDVLIRYLGSTNQDRVVVYGLSWAWRAGGSQLEVDQPTVISTLTDTILAVGPSGVWTENWRSCLGKREELLDGTTRFTLEHNGRHPELEFSWSEAKCDWLAQAPSVFHAHGIPLEDNMSKYELVLPKRLAGTISESEVKRQRREECPTIYLFIPLPTSTFWSFDSDGQNPIAADLCHYLGLPISLSLECWEFSWPAMVDKTLQAYQIARGFDPNTTEFAQHNQYHIYEIANQPLSSRFEKIEDLEESKDSEEHEDSGKPTETPIHSVHLEEPADMFLSGEIQPKDLPANTTTQGHTLQKSARYTSNYPHSNSTTPFSASTDFPCAVLQDPKSASPSAKTSSRAHLGGEKSFDSLRLSFRLTARIHRFDTPTSTNCKQATSYPQVKTTLVVLD</sequence>
<dbReference type="EMBL" id="JBAHYK010000273">
    <property type="protein sequence ID" value="KAL0575795.1"/>
    <property type="molecule type" value="Genomic_DNA"/>
</dbReference>
<organism evidence="2 3">
    <name type="scientific">Marasmius crinis-equi</name>
    <dbReference type="NCBI Taxonomy" id="585013"/>
    <lineage>
        <taxon>Eukaryota</taxon>
        <taxon>Fungi</taxon>
        <taxon>Dikarya</taxon>
        <taxon>Basidiomycota</taxon>
        <taxon>Agaricomycotina</taxon>
        <taxon>Agaricomycetes</taxon>
        <taxon>Agaricomycetidae</taxon>
        <taxon>Agaricales</taxon>
        <taxon>Marasmiineae</taxon>
        <taxon>Marasmiaceae</taxon>
        <taxon>Marasmius</taxon>
    </lineage>
</organism>
<evidence type="ECO:0000313" key="3">
    <source>
        <dbReference type="Proteomes" id="UP001465976"/>
    </source>
</evidence>
<comment type="caution">
    <text evidence="2">The sequence shown here is derived from an EMBL/GenBank/DDBJ whole genome shotgun (WGS) entry which is preliminary data.</text>
</comment>
<accession>A0ABR3FK66</accession>
<evidence type="ECO:0000256" key="1">
    <source>
        <dbReference type="SAM" id="MobiDB-lite"/>
    </source>
</evidence>
<gene>
    <name evidence="2" type="ORF">V5O48_006173</name>
</gene>
<reference evidence="2 3" key="1">
    <citation type="submission" date="2024-02" db="EMBL/GenBank/DDBJ databases">
        <title>A draft genome for the cacao thread blight pathogen Marasmius crinis-equi.</title>
        <authorList>
            <person name="Cohen S.P."/>
            <person name="Baruah I.K."/>
            <person name="Amoako-Attah I."/>
            <person name="Bukari Y."/>
            <person name="Meinhardt L.W."/>
            <person name="Bailey B.A."/>
        </authorList>
    </citation>
    <scope>NUCLEOTIDE SEQUENCE [LARGE SCALE GENOMIC DNA]</scope>
    <source>
        <strain evidence="2 3">GH-76</strain>
    </source>
</reference>
<name>A0ABR3FK66_9AGAR</name>
<dbReference type="Proteomes" id="UP001465976">
    <property type="component" value="Unassembled WGS sequence"/>
</dbReference>